<evidence type="ECO:0000256" key="5">
    <source>
        <dbReference type="ARBA" id="ARBA00022989"/>
    </source>
</evidence>
<accession>A0A1H2LAA5</accession>
<evidence type="ECO:0000256" key="3">
    <source>
        <dbReference type="ARBA" id="ARBA00022679"/>
    </source>
</evidence>
<dbReference type="InterPro" id="IPR002656">
    <property type="entry name" value="Acyl_transf_3_dom"/>
</dbReference>
<keyword evidence="6 9" id="KW-0472">Membrane</keyword>
<feature type="transmembrane region" description="Helical" evidence="9">
    <location>
        <begin position="254"/>
        <end position="274"/>
    </location>
</feature>
<feature type="transmembrane region" description="Helical" evidence="9">
    <location>
        <begin position="172"/>
        <end position="189"/>
    </location>
</feature>
<dbReference type="OrthoDB" id="3404679at2"/>
<dbReference type="RefSeq" id="WP_091278809.1">
    <property type="nucleotide sequence ID" value="NZ_LT629804.1"/>
</dbReference>
<dbReference type="GO" id="GO:0016787">
    <property type="term" value="F:hydrolase activity"/>
    <property type="evidence" value="ECO:0007669"/>
    <property type="project" value="UniProtKB-KW"/>
</dbReference>
<name>A0A1H2LAA5_9ACTO</name>
<dbReference type="InterPro" id="IPR036514">
    <property type="entry name" value="SGNH_hydro_sf"/>
</dbReference>
<dbReference type="STRING" id="131112.SAMN04489737_0199"/>
<keyword evidence="11" id="KW-0378">Hydrolase</keyword>
<dbReference type="GO" id="GO:0009103">
    <property type="term" value="P:lipopolysaccharide biosynthetic process"/>
    <property type="evidence" value="ECO:0007669"/>
    <property type="project" value="TreeGrafter"/>
</dbReference>
<reference evidence="12" key="1">
    <citation type="submission" date="2016-10" db="EMBL/GenBank/DDBJ databases">
        <authorList>
            <person name="Varghese N."/>
            <person name="Submissions S."/>
        </authorList>
    </citation>
    <scope>NUCLEOTIDE SEQUENCE [LARGE SCALE GENOMIC DNA]</scope>
    <source>
        <strain evidence="12">DSM 10002</strain>
    </source>
</reference>
<feature type="transmembrane region" description="Helical" evidence="9">
    <location>
        <begin position="323"/>
        <end position="345"/>
    </location>
</feature>
<feature type="transmembrane region" description="Helical" evidence="9">
    <location>
        <begin position="366"/>
        <end position="387"/>
    </location>
</feature>
<dbReference type="Proteomes" id="UP000214355">
    <property type="component" value="Chromosome I"/>
</dbReference>
<evidence type="ECO:0000313" key="12">
    <source>
        <dbReference type="Proteomes" id="UP000214355"/>
    </source>
</evidence>
<keyword evidence="12" id="KW-1185">Reference proteome</keyword>
<proteinExistence type="predicted"/>
<keyword evidence="2" id="KW-1003">Cell membrane</keyword>
<protein>
    <submittedName>
        <fullName evidence="11">Peptidoglycan/LPS O-acetylase OafA/YrhL, contains acyltransferase and SGNH-hydrolase domains</fullName>
    </submittedName>
</protein>
<feature type="transmembrane region" description="Helical" evidence="9">
    <location>
        <begin position="294"/>
        <end position="317"/>
    </location>
</feature>
<dbReference type="PANTHER" id="PTHR23028:SF53">
    <property type="entry name" value="ACYL_TRANSF_3 DOMAIN-CONTAINING PROTEIN"/>
    <property type="match status" value="1"/>
</dbReference>
<dbReference type="AlphaFoldDB" id="A0A1H2LAA5"/>
<dbReference type="EMBL" id="LT629804">
    <property type="protein sequence ID" value="SDU77849.1"/>
    <property type="molecule type" value="Genomic_DNA"/>
</dbReference>
<evidence type="ECO:0000256" key="6">
    <source>
        <dbReference type="ARBA" id="ARBA00023136"/>
    </source>
</evidence>
<evidence type="ECO:0000256" key="7">
    <source>
        <dbReference type="ARBA" id="ARBA00023315"/>
    </source>
</evidence>
<gene>
    <name evidence="11" type="ORF">SAMN04489737_0199</name>
</gene>
<dbReference type="GO" id="GO:0005886">
    <property type="term" value="C:plasma membrane"/>
    <property type="evidence" value="ECO:0007669"/>
    <property type="project" value="UniProtKB-SubCell"/>
</dbReference>
<dbReference type="GO" id="GO:0016747">
    <property type="term" value="F:acyltransferase activity, transferring groups other than amino-acyl groups"/>
    <property type="evidence" value="ECO:0007669"/>
    <property type="project" value="InterPro"/>
</dbReference>
<feature type="transmembrane region" description="Helical" evidence="9">
    <location>
        <begin position="147"/>
        <end position="165"/>
    </location>
</feature>
<feature type="compositionally biased region" description="Polar residues" evidence="8">
    <location>
        <begin position="412"/>
        <end position="425"/>
    </location>
</feature>
<evidence type="ECO:0000256" key="4">
    <source>
        <dbReference type="ARBA" id="ARBA00022692"/>
    </source>
</evidence>
<feature type="transmembrane region" description="Helical" evidence="9">
    <location>
        <begin position="227"/>
        <end position="248"/>
    </location>
</feature>
<feature type="transmembrane region" description="Helical" evidence="9">
    <location>
        <begin position="9"/>
        <end position="29"/>
    </location>
</feature>
<dbReference type="Gene3D" id="3.40.50.1110">
    <property type="entry name" value="SGNH hydrolase"/>
    <property type="match status" value="1"/>
</dbReference>
<evidence type="ECO:0000256" key="1">
    <source>
        <dbReference type="ARBA" id="ARBA00004651"/>
    </source>
</evidence>
<comment type="subcellular location">
    <subcellularLocation>
        <location evidence="1">Cell membrane</location>
        <topology evidence="1">Multi-pass membrane protein</topology>
    </subcellularLocation>
</comment>
<keyword evidence="7 11" id="KW-0012">Acyltransferase</keyword>
<feature type="transmembrane region" description="Helical" evidence="9">
    <location>
        <begin position="35"/>
        <end position="56"/>
    </location>
</feature>
<dbReference type="InterPro" id="IPR050879">
    <property type="entry name" value="Acyltransferase_3"/>
</dbReference>
<keyword evidence="5 9" id="KW-1133">Transmembrane helix</keyword>
<feature type="transmembrane region" description="Helical" evidence="9">
    <location>
        <begin position="77"/>
        <end position="96"/>
    </location>
</feature>
<dbReference type="GeneID" id="65343958"/>
<evidence type="ECO:0000313" key="11">
    <source>
        <dbReference type="EMBL" id="SDU77849.1"/>
    </source>
</evidence>
<feature type="region of interest" description="Disordered" evidence="8">
    <location>
        <begin position="406"/>
        <end position="456"/>
    </location>
</feature>
<feature type="domain" description="Acyltransferase 3" evidence="10">
    <location>
        <begin position="10"/>
        <end position="340"/>
    </location>
</feature>
<dbReference type="Pfam" id="PF01757">
    <property type="entry name" value="Acyl_transf_3"/>
    <property type="match status" value="1"/>
</dbReference>
<evidence type="ECO:0000256" key="2">
    <source>
        <dbReference type="ARBA" id="ARBA00022475"/>
    </source>
</evidence>
<keyword evidence="3 11" id="KW-0808">Transferase</keyword>
<dbReference type="PANTHER" id="PTHR23028">
    <property type="entry name" value="ACETYLTRANSFERASE"/>
    <property type="match status" value="1"/>
</dbReference>
<evidence type="ECO:0000256" key="9">
    <source>
        <dbReference type="SAM" id="Phobius"/>
    </source>
</evidence>
<feature type="transmembrane region" description="Helical" evidence="9">
    <location>
        <begin position="195"/>
        <end position="215"/>
    </location>
</feature>
<sequence length="615" mass="67152">MKKQQHGRILGLDGLRAIAALIVVVYHLIPGVADVGYIGVDMFFVISGFLITSLLMKEYETNGSISFGRFWMRRIRRLVPAVVVATVGALALARVFGGDALTQLRWQALGALTGSYNWFQIAHSSSYFDQQSPLLLNNMWSLAVEQQFYLIWPLILILIMFFFPFRVRATTAVVLAGASIALHAVTVGSDPTSAYVSTFSHSFGLMMGAGMALSLPGLLRGVRQEATAWWGYASWLALASIVALSVIVPDGELMYPWGMVLFSILTVIVIRGLLPDVPGWGARGLQGALEFRPVAWLGHRSYGIYLWHWPLHVIGFYHSPLKAFPTSIIVLFLSIIFADLSYRFIETPIRQQGFIVWVKNLVDHKIATVFGGIIFGVLLSLAVIGLLTEQKTSSGELIIRQAQEQVEKNRQQEAPQNDNAQSQEPSPAEPTPEQAPNTVAPEPENNQPSQFPEPVGSNVTIIGDSVTLAAQPAFTEALPGVIVDGAVSRSIKQFPAIAADYDSRNQLRPYVVVGLGTNVAITAADAEAVMKSVGPNRRIVFITASAPEYATWVPISNATMRDFAARYPDRVAIADWEQIALAHQDNLAGDRIHPDGDGARLLADAVSQALHSFHG</sequence>
<keyword evidence="4 9" id="KW-0812">Transmembrane</keyword>
<dbReference type="SUPFAM" id="SSF52266">
    <property type="entry name" value="SGNH hydrolase"/>
    <property type="match status" value="1"/>
</dbReference>
<organism evidence="11 12">
    <name type="scientific">Arcanobacterium phocae</name>
    <dbReference type="NCBI Taxonomy" id="131112"/>
    <lineage>
        <taxon>Bacteria</taxon>
        <taxon>Bacillati</taxon>
        <taxon>Actinomycetota</taxon>
        <taxon>Actinomycetes</taxon>
        <taxon>Actinomycetales</taxon>
        <taxon>Actinomycetaceae</taxon>
        <taxon>Arcanobacterium</taxon>
    </lineage>
</organism>
<evidence type="ECO:0000259" key="10">
    <source>
        <dbReference type="Pfam" id="PF01757"/>
    </source>
</evidence>
<evidence type="ECO:0000256" key="8">
    <source>
        <dbReference type="SAM" id="MobiDB-lite"/>
    </source>
</evidence>